<dbReference type="EMBL" id="MU004187">
    <property type="protein sequence ID" value="KAF2497155.1"/>
    <property type="molecule type" value="Genomic_DNA"/>
</dbReference>
<evidence type="ECO:0000256" key="1">
    <source>
        <dbReference type="SAM" id="MobiDB-lite"/>
    </source>
</evidence>
<gene>
    <name evidence="2" type="ORF">BU16DRAFT_538263</name>
</gene>
<name>A0A6A6QXH3_9PEZI</name>
<proteinExistence type="predicted"/>
<sequence>MVAGEAMDVVWAVWPGGTERDVESGVLACSVGKTAVGASIGQHAAGSEAWRPCSGRRSPGGPGRLNRHCEGDRAREGEANGADVSGRAAVVLSSIARRAEGPRERSRSAPVEPGGEGWCWVTRKSTPITAPTEAVCEHAALSACVLTSRDSLGGAWLGAARLDVKGMPSDVAALNRPAGVLIPSFSGLISQCAHAPSTASNPRQQPRARAPYRYRGPSRALRAYNRRSNARERKCRAAG</sequence>
<feature type="compositionally biased region" description="Basic and acidic residues" evidence="1">
    <location>
        <begin position="67"/>
        <end position="78"/>
    </location>
</feature>
<evidence type="ECO:0000313" key="3">
    <source>
        <dbReference type="Proteomes" id="UP000799750"/>
    </source>
</evidence>
<feature type="region of interest" description="Disordered" evidence="1">
    <location>
        <begin position="44"/>
        <end position="82"/>
    </location>
</feature>
<dbReference type="AlphaFoldDB" id="A0A6A6QXH3"/>
<feature type="region of interest" description="Disordered" evidence="1">
    <location>
        <begin position="194"/>
        <end position="215"/>
    </location>
</feature>
<accession>A0A6A6QXH3</accession>
<protein>
    <submittedName>
        <fullName evidence="2">Uncharacterized protein</fullName>
    </submittedName>
</protein>
<organism evidence="2 3">
    <name type="scientific">Lophium mytilinum</name>
    <dbReference type="NCBI Taxonomy" id="390894"/>
    <lineage>
        <taxon>Eukaryota</taxon>
        <taxon>Fungi</taxon>
        <taxon>Dikarya</taxon>
        <taxon>Ascomycota</taxon>
        <taxon>Pezizomycotina</taxon>
        <taxon>Dothideomycetes</taxon>
        <taxon>Pleosporomycetidae</taxon>
        <taxon>Mytilinidiales</taxon>
        <taxon>Mytilinidiaceae</taxon>
        <taxon>Lophium</taxon>
    </lineage>
</organism>
<keyword evidence="3" id="KW-1185">Reference proteome</keyword>
<evidence type="ECO:0000313" key="2">
    <source>
        <dbReference type="EMBL" id="KAF2497155.1"/>
    </source>
</evidence>
<dbReference type="Proteomes" id="UP000799750">
    <property type="component" value="Unassembled WGS sequence"/>
</dbReference>
<feature type="compositionally biased region" description="Low complexity" evidence="1">
    <location>
        <begin position="199"/>
        <end position="215"/>
    </location>
</feature>
<reference evidence="2" key="1">
    <citation type="journal article" date="2020" name="Stud. Mycol.">
        <title>101 Dothideomycetes genomes: a test case for predicting lifestyles and emergence of pathogens.</title>
        <authorList>
            <person name="Haridas S."/>
            <person name="Albert R."/>
            <person name="Binder M."/>
            <person name="Bloem J."/>
            <person name="Labutti K."/>
            <person name="Salamov A."/>
            <person name="Andreopoulos B."/>
            <person name="Baker S."/>
            <person name="Barry K."/>
            <person name="Bills G."/>
            <person name="Bluhm B."/>
            <person name="Cannon C."/>
            <person name="Castanera R."/>
            <person name="Culley D."/>
            <person name="Daum C."/>
            <person name="Ezra D."/>
            <person name="Gonzalez J."/>
            <person name="Henrissat B."/>
            <person name="Kuo A."/>
            <person name="Liang C."/>
            <person name="Lipzen A."/>
            <person name="Lutzoni F."/>
            <person name="Magnuson J."/>
            <person name="Mondo S."/>
            <person name="Nolan M."/>
            <person name="Ohm R."/>
            <person name="Pangilinan J."/>
            <person name="Park H.-J."/>
            <person name="Ramirez L."/>
            <person name="Alfaro M."/>
            <person name="Sun H."/>
            <person name="Tritt A."/>
            <person name="Yoshinaga Y."/>
            <person name="Zwiers L.-H."/>
            <person name="Turgeon B."/>
            <person name="Goodwin S."/>
            <person name="Spatafora J."/>
            <person name="Crous P."/>
            <person name="Grigoriev I."/>
        </authorList>
    </citation>
    <scope>NUCLEOTIDE SEQUENCE</scope>
    <source>
        <strain evidence="2">CBS 269.34</strain>
    </source>
</reference>